<dbReference type="InterPro" id="IPR001296">
    <property type="entry name" value="Glyco_trans_1"/>
</dbReference>
<dbReference type="Pfam" id="PF00534">
    <property type="entry name" value="Glycos_transf_1"/>
    <property type="match status" value="1"/>
</dbReference>
<sequence>MASPLRLLFVSHSFPPASNPLANIGGMQRVATELDAVLKTHPDVAYHHLVLRTSWRWTHVRVVPFFVRLLAQLPRYVAQHHIDVVLFSSMVTASVALLLRRHPKMHATRLVAIAHGRDVTLPVAAYQQLVPRVLQRLDAVLPVSRATAQACLERGMPPSRVHIVPNGIDPGRFTHLPDRQQARAALEEALGLELPEGALLLCSVGRQVRRKGFAWFVDAVLPRLPEQVHYWLAGDGPDAAAIQAAIARHGLQKRVRRLGRVPDPILQLLYRAADLFIMPNIPVAGDLEGFGVVLLEANLCGTPTLAAQLDGIQDVITEGQNGHLIESRNAEGFVRWILYYMHNPDALEELSERAAAYVRQHFTWEIIGQRYVQTLKAICQQPPVMA</sequence>
<evidence type="ECO:0000259" key="1">
    <source>
        <dbReference type="Pfam" id="PF00534"/>
    </source>
</evidence>
<dbReference type="AlphaFoldDB" id="A0A7V2F6X6"/>
<organism evidence="3">
    <name type="scientific">Rhodothermus marinus</name>
    <name type="common">Rhodothermus obamensis</name>
    <dbReference type="NCBI Taxonomy" id="29549"/>
    <lineage>
        <taxon>Bacteria</taxon>
        <taxon>Pseudomonadati</taxon>
        <taxon>Rhodothermota</taxon>
        <taxon>Rhodothermia</taxon>
        <taxon>Rhodothermales</taxon>
        <taxon>Rhodothermaceae</taxon>
        <taxon>Rhodothermus</taxon>
    </lineage>
</organism>
<gene>
    <name evidence="3" type="ORF">ENO59_10015</name>
</gene>
<dbReference type="PANTHER" id="PTHR45947">
    <property type="entry name" value="SULFOQUINOVOSYL TRANSFERASE SQD2"/>
    <property type="match status" value="1"/>
</dbReference>
<dbReference type="SUPFAM" id="SSF53756">
    <property type="entry name" value="UDP-Glycosyltransferase/glycogen phosphorylase"/>
    <property type="match status" value="1"/>
</dbReference>
<dbReference type="PANTHER" id="PTHR45947:SF3">
    <property type="entry name" value="SULFOQUINOVOSYL TRANSFERASE SQD2"/>
    <property type="match status" value="1"/>
</dbReference>
<dbReference type="Gene3D" id="3.40.50.2000">
    <property type="entry name" value="Glycogen Phosphorylase B"/>
    <property type="match status" value="2"/>
</dbReference>
<accession>A0A7V2F6X6</accession>
<dbReference type="CDD" id="cd03801">
    <property type="entry name" value="GT4_PimA-like"/>
    <property type="match status" value="1"/>
</dbReference>
<proteinExistence type="predicted"/>
<feature type="domain" description="Glycosyltransferase subfamily 4-like N-terminal" evidence="2">
    <location>
        <begin position="47"/>
        <end position="171"/>
    </location>
</feature>
<reference evidence="3" key="1">
    <citation type="journal article" date="2020" name="mSystems">
        <title>Genome- and Community-Level Interaction Insights into Carbon Utilization and Element Cycling Functions of Hydrothermarchaeota in Hydrothermal Sediment.</title>
        <authorList>
            <person name="Zhou Z."/>
            <person name="Liu Y."/>
            <person name="Xu W."/>
            <person name="Pan J."/>
            <person name="Luo Z.H."/>
            <person name="Li M."/>
        </authorList>
    </citation>
    <scope>NUCLEOTIDE SEQUENCE [LARGE SCALE GENOMIC DNA]</scope>
    <source>
        <strain evidence="3">SpSt-143</strain>
    </source>
</reference>
<evidence type="ECO:0000313" key="3">
    <source>
        <dbReference type="EMBL" id="HER96831.1"/>
    </source>
</evidence>
<dbReference type="InterPro" id="IPR050194">
    <property type="entry name" value="Glycosyltransferase_grp1"/>
</dbReference>
<evidence type="ECO:0000259" key="2">
    <source>
        <dbReference type="Pfam" id="PF13439"/>
    </source>
</evidence>
<dbReference type="GO" id="GO:0016757">
    <property type="term" value="F:glycosyltransferase activity"/>
    <property type="evidence" value="ECO:0007669"/>
    <property type="project" value="TreeGrafter"/>
</dbReference>
<dbReference type="Pfam" id="PF13439">
    <property type="entry name" value="Glyco_transf_4"/>
    <property type="match status" value="1"/>
</dbReference>
<dbReference type="InterPro" id="IPR028098">
    <property type="entry name" value="Glyco_trans_4-like_N"/>
</dbReference>
<comment type="caution">
    <text evidence="3">The sequence shown here is derived from an EMBL/GenBank/DDBJ whole genome shotgun (WGS) entry which is preliminary data.</text>
</comment>
<keyword evidence="3" id="KW-0808">Transferase</keyword>
<dbReference type="EMBL" id="DSGB01000006">
    <property type="protein sequence ID" value="HER96831.1"/>
    <property type="molecule type" value="Genomic_DNA"/>
</dbReference>
<protein>
    <submittedName>
        <fullName evidence="3">Glycosyltransferase family 4 protein</fullName>
    </submittedName>
</protein>
<name>A0A7V2F6X6_RHOMR</name>
<feature type="domain" description="Glycosyl transferase family 1" evidence="1">
    <location>
        <begin position="193"/>
        <end position="355"/>
    </location>
</feature>